<dbReference type="STRING" id="1616.IV73_GL000716"/>
<dbReference type="InterPro" id="IPR018120">
    <property type="entry name" value="Glyco_hydro_1_AS"/>
</dbReference>
<sequence length="485" mass="55751">MYQANITQGFPDDFLWGSAISANQTEGAWQVDDKGLSTADIMRRITDRQNKALAPITKADFDQAYRSKDVEQYPKRRGIDFYHTYPEDIALLAEMGIKVLRFSIAWTRIFPTGLEEEPNLAGLAYYDRIFAELAKYDIEPLVTISHFEMPAMLCIKYQGWASREVITAFTKFTAVLFKRYPQVKYWLTFNEINTSLWGFHETGVLDAEKTSQEQLQLRYQAVHYQFVASALVIQQLKQINPQAQVGAMLARMQTYAATAKPDDVLAAQETDRQNLFFLDVQARGEYPSYMNRYFKEQALDLDITLADQAIIAQYPVDFISFSYYMTTIVDEESRHQQAAGNMVVGKANPYLKASAWGWQIDPIGLRITLNTLWDRYQKPLFIVENGLGALDQVTNDEQIHDDYRISYYQQHLQQLKLSLEDGIPILGYTSWSPIDCISFSTSEMSKRYGFIYVDLDDDGNGTGQRLKKDSFYWYKKVIANNGADL</sequence>
<evidence type="ECO:0000313" key="7">
    <source>
        <dbReference type="EMBL" id="KRN74961.1"/>
    </source>
</evidence>
<dbReference type="PATRIC" id="fig|1616.3.peg.736"/>
<dbReference type="Gene3D" id="3.20.20.80">
    <property type="entry name" value="Glycosidases"/>
    <property type="match status" value="1"/>
</dbReference>
<comment type="similarity">
    <text evidence="1 5">Belongs to the glycosyl hydrolase 1 family.</text>
</comment>
<dbReference type="GO" id="GO:0008422">
    <property type="term" value="F:beta-glucosidase activity"/>
    <property type="evidence" value="ECO:0007669"/>
    <property type="project" value="TreeGrafter"/>
</dbReference>
<reference evidence="7 8" key="1">
    <citation type="journal article" date="2015" name="Genome Announc.">
        <title>Expanding the biotechnology potential of lactobacilli through comparative genomics of 213 strains and associated genera.</title>
        <authorList>
            <person name="Sun Z."/>
            <person name="Harris H.M."/>
            <person name="McCann A."/>
            <person name="Guo C."/>
            <person name="Argimon S."/>
            <person name="Zhang W."/>
            <person name="Yang X."/>
            <person name="Jeffery I.B."/>
            <person name="Cooney J.C."/>
            <person name="Kagawa T.F."/>
            <person name="Liu W."/>
            <person name="Song Y."/>
            <person name="Salvetti E."/>
            <person name="Wrobel A."/>
            <person name="Rasinkangas P."/>
            <person name="Parkhill J."/>
            <person name="Rea M.C."/>
            <person name="O'Sullivan O."/>
            <person name="Ritari J."/>
            <person name="Douillard F.P."/>
            <person name="Paul Ross R."/>
            <person name="Yang R."/>
            <person name="Briner A.E."/>
            <person name="Felis G.E."/>
            <person name="de Vos W.M."/>
            <person name="Barrangou R."/>
            <person name="Klaenhammer T.R."/>
            <person name="Caufield P.W."/>
            <person name="Cui Y."/>
            <person name="Zhang H."/>
            <person name="O'Toole P.W."/>
        </authorList>
    </citation>
    <scope>NUCLEOTIDE SEQUENCE [LARGE SCALE GENOMIC DNA]</scope>
    <source>
        <strain evidence="7 8">DSM 20593</strain>
    </source>
</reference>
<dbReference type="InterPro" id="IPR001360">
    <property type="entry name" value="Glyco_hydro_1"/>
</dbReference>
<dbReference type="PANTHER" id="PTHR10353">
    <property type="entry name" value="GLYCOSYL HYDROLASE"/>
    <property type="match status" value="1"/>
</dbReference>
<dbReference type="InterPro" id="IPR033132">
    <property type="entry name" value="GH_1_N_CS"/>
</dbReference>
<dbReference type="InterPro" id="IPR017853">
    <property type="entry name" value="GH"/>
</dbReference>
<keyword evidence="8" id="KW-1185">Reference proteome</keyword>
<dbReference type="PRINTS" id="PR00131">
    <property type="entry name" value="GLHYDRLASE1"/>
</dbReference>
<evidence type="ECO:0000313" key="8">
    <source>
        <dbReference type="Proteomes" id="UP000051655"/>
    </source>
</evidence>
<protein>
    <submittedName>
        <fullName evidence="7">Beta-glucosidase 6-phospho-beta-glucosidase beta-galactosidase</fullName>
    </submittedName>
</protein>
<keyword evidence="2 6" id="KW-0378">Hydrolase</keyword>
<evidence type="ECO:0000256" key="3">
    <source>
        <dbReference type="ARBA" id="ARBA00023295"/>
    </source>
</evidence>
<dbReference type="SUPFAM" id="SSF51445">
    <property type="entry name" value="(Trans)glycosidases"/>
    <property type="match status" value="1"/>
</dbReference>
<dbReference type="GO" id="GO:0016052">
    <property type="term" value="P:carbohydrate catabolic process"/>
    <property type="evidence" value="ECO:0007669"/>
    <property type="project" value="TreeGrafter"/>
</dbReference>
<keyword evidence="3 6" id="KW-0326">Glycosidase</keyword>
<dbReference type="RefSeq" id="WP_057754893.1">
    <property type="nucleotide sequence ID" value="NZ_JQBP01000003.1"/>
</dbReference>
<dbReference type="Proteomes" id="UP000051655">
    <property type="component" value="Unassembled WGS sequence"/>
</dbReference>
<accession>A0A0R2JCH1</accession>
<dbReference type="AlphaFoldDB" id="A0A0R2JCH1"/>
<gene>
    <name evidence="7" type="ORF">IV73_GL000716</name>
</gene>
<proteinExistence type="inferred from homology"/>
<dbReference type="Pfam" id="PF00232">
    <property type="entry name" value="Glyco_hydro_1"/>
    <property type="match status" value="1"/>
</dbReference>
<evidence type="ECO:0000256" key="2">
    <source>
        <dbReference type="ARBA" id="ARBA00022801"/>
    </source>
</evidence>
<dbReference type="GO" id="GO:0005829">
    <property type="term" value="C:cytosol"/>
    <property type="evidence" value="ECO:0007669"/>
    <property type="project" value="TreeGrafter"/>
</dbReference>
<organism evidence="7 8">
    <name type="scientific">Weissella kandleri</name>
    <dbReference type="NCBI Taxonomy" id="1616"/>
    <lineage>
        <taxon>Bacteria</taxon>
        <taxon>Bacillati</taxon>
        <taxon>Bacillota</taxon>
        <taxon>Bacilli</taxon>
        <taxon>Lactobacillales</taxon>
        <taxon>Lactobacillaceae</taxon>
        <taxon>Weissella</taxon>
    </lineage>
</organism>
<comment type="caution">
    <text evidence="7">The sequence shown here is derived from an EMBL/GenBank/DDBJ whole genome shotgun (WGS) entry which is preliminary data.</text>
</comment>
<evidence type="ECO:0000256" key="6">
    <source>
        <dbReference type="RuleBase" id="RU004468"/>
    </source>
</evidence>
<dbReference type="FunFam" id="3.20.20.80:FF:000004">
    <property type="entry name" value="Beta-glucosidase 6-phospho-beta-glucosidase"/>
    <property type="match status" value="1"/>
</dbReference>
<name>A0A0R2JCH1_9LACO</name>
<evidence type="ECO:0000256" key="1">
    <source>
        <dbReference type="ARBA" id="ARBA00010838"/>
    </source>
</evidence>
<dbReference type="PROSITE" id="PS00653">
    <property type="entry name" value="GLYCOSYL_HYDROL_F1_2"/>
    <property type="match status" value="1"/>
</dbReference>
<dbReference type="PROSITE" id="PS00572">
    <property type="entry name" value="GLYCOSYL_HYDROL_F1_1"/>
    <property type="match status" value="1"/>
</dbReference>
<evidence type="ECO:0000256" key="4">
    <source>
        <dbReference type="PROSITE-ProRule" id="PRU10055"/>
    </source>
</evidence>
<dbReference type="EMBL" id="JQBP01000003">
    <property type="protein sequence ID" value="KRN74961.1"/>
    <property type="molecule type" value="Genomic_DNA"/>
</dbReference>
<dbReference type="PANTHER" id="PTHR10353:SF122">
    <property type="entry name" value="6-PHOSPHO-BETA-GLUCOSIDASE ASCB-RELATED"/>
    <property type="match status" value="1"/>
</dbReference>
<evidence type="ECO:0000256" key="5">
    <source>
        <dbReference type="RuleBase" id="RU003690"/>
    </source>
</evidence>
<dbReference type="OrthoDB" id="1688691at2"/>
<feature type="active site" description="Nucleophile" evidence="4">
    <location>
        <position position="384"/>
    </location>
</feature>